<dbReference type="AlphaFoldDB" id="A0AAD5QX49"/>
<organism evidence="1 2">
    <name type="scientific">Parelaphostrongylus tenuis</name>
    <name type="common">Meningeal worm</name>
    <dbReference type="NCBI Taxonomy" id="148309"/>
    <lineage>
        <taxon>Eukaryota</taxon>
        <taxon>Metazoa</taxon>
        <taxon>Ecdysozoa</taxon>
        <taxon>Nematoda</taxon>
        <taxon>Chromadorea</taxon>
        <taxon>Rhabditida</taxon>
        <taxon>Rhabditina</taxon>
        <taxon>Rhabditomorpha</taxon>
        <taxon>Strongyloidea</taxon>
        <taxon>Metastrongylidae</taxon>
        <taxon>Parelaphostrongylus</taxon>
    </lineage>
</organism>
<sequence>MDKLPHCIIVDSTVTALCTAQPNDMCNISKNQKIVAVSSEQLSISGTVTTTNIVMANWSKEMWQNVVNKAVRMLASGRLDRQFFSALLLSTELRI</sequence>
<evidence type="ECO:0000313" key="2">
    <source>
        <dbReference type="Proteomes" id="UP001196413"/>
    </source>
</evidence>
<dbReference type="EMBL" id="JAHQIW010004644">
    <property type="protein sequence ID" value="KAJ1363236.1"/>
    <property type="molecule type" value="Genomic_DNA"/>
</dbReference>
<name>A0AAD5QX49_PARTN</name>
<evidence type="ECO:0000313" key="1">
    <source>
        <dbReference type="EMBL" id="KAJ1363236.1"/>
    </source>
</evidence>
<protein>
    <submittedName>
        <fullName evidence="1">Uncharacterized protein</fullName>
    </submittedName>
</protein>
<comment type="caution">
    <text evidence="1">The sequence shown here is derived from an EMBL/GenBank/DDBJ whole genome shotgun (WGS) entry which is preliminary data.</text>
</comment>
<accession>A0AAD5QX49</accession>
<dbReference type="Proteomes" id="UP001196413">
    <property type="component" value="Unassembled WGS sequence"/>
</dbReference>
<reference evidence="1" key="1">
    <citation type="submission" date="2021-06" db="EMBL/GenBank/DDBJ databases">
        <title>Parelaphostrongylus tenuis whole genome reference sequence.</title>
        <authorList>
            <person name="Garwood T.J."/>
            <person name="Larsen P.A."/>
            <person name="Fountain-Jones N.M."/>
            <person name="Garbe J.R."/>
            <person name="Macchietto M.G."/>
            <person name="Kania S.A."/>
            <person name="Gerhold R.W."/>
            <person name="Richards J.E."/>
            <person name="Wolf T.M."/>
        </authorList>
    </citation>
    <scope>NUCLEOTIDE SEQUENCE</scope>
    <source>
        <strain evidence="1">MNPRO001-30</strain>
        <tissue evidence="1">Meninges</tissue>
    </source>
</reference>
<proteinExistence type="predicted"/>
<gene>
    <name evidence="1" type="ORF">KIN20_023058</name>
</gene>
<keyword evidence="2" id="KW-1185">Reference proteome</keyword>